<keyword evidence="2" id="KW-1185">Reference proteome</keyword>
<dbReference type="EMBL" id="AP017928">
    <property type="protein sequence ID" value="BBA34954.1"/>
    <property type="molecule type" value="Genomic_DNA"/>
</dbReference>
<organism evidence="1 2">
    <name type="scientific">Methylocaldum marinum</name>
    <dbReference type="NCBI Taxonomy" id="1432792"/>
    <lineage>
        <taxon>Bacteria</taxon>
        <taxon>Pseudomonadati</taxon>
        <taxon>Pseudomonadota</taxon>
        <taxon>Gammaproteobacteria</taxon>
        <taxon>Methylococcales</taxon>
        <taxon>Methylococcaceae</taxon>
        <taxon>Methylocaldum</taxon>
    </lineage>
</organism>
<dbReference type="Proteomes" id="UP000266313">
    <property type="component" value="Chromosome"/>
</dbReference>
<proteinExistence type="predicted"/>
<sequence length="72" mass="8265">MRAPIQVVRNSSSFRIVRDVRLSRAGALKEALNKLIPFMPFDRPVEGLNQNFLNAPVWQYEAFDLTCKRNSA</sequence>
<accession>A0A250KTX1</accession>
<gene>
    <name evidence="1" type="ORF">sS8_3011</name>
</gene>
<reference evidence="1 2" key="1">
    <citation type="submission" date="2016-12" db="EMBL/GenBank/DDBJ databases">
        <title>Genome sequencing of Methylocaldum marinum.</title>
        <authorList>
            <person name="Takeuchi M."/>
            <person name="Kamagata Y."/>
            <person name="Hiraoka S."/>
            <person name="Oshima K."/>
            <person name="Hattori M."/>
            <person name="Iwasaki W."/>
        </authorList>
    </citation>
    <scope>NUCLEOTIDE SEQUENCE [LARGE SCALE GENOMIC DNA]</scope>
    <source>
        <strain evidence="1 2">S8</strain>
    </source>
</reference>
<name>A0A250KTX1_9GAMM</name>
<dbReference type="KEGG" id="mmai:sS8_3011"/>
<evidence type="ECO:0000313" key="1">
    <source>
        <dbReference type="EMBL" id="BBA34954.1"/>
    </source>
</evidence>
<dbReference type="AlphaFoldDB" id="A0A250KTX1"/>
<protein>
    <submittedName>
        <fullName evidence="1">Uncharacterized protein</fullName>
    </submittedName>
</protein>
<evidence type="ECO:0000313" key="2">
    <source>
        <dbReference type="Proteomes" id="UP000266313"/>
    </source>
</evidence>